<feature type="region of interest" description="Disordered" evidence="1">
    <location>
        <begin position="273"/>
        <end position="302"/>
    </location>
</feature>
<feature type="region of interest" description="Disordered" evidence="1">
    <location>
        <begin position="620"/>
        <end position="715"/>
    </location>
</feature>
<dbReference type="EMBL" id="MCOG01000048">
    <property type="protein sequence ID" value="ORY67916.1"/>
    <property type="molecule type" value="Genomic_DNA"/>
</dbReference>
<feature type="region of interest" description="Disordered" evidence="1">
    <location>
        <begin position="399"/>
        <end position="450"/>
    </location>
</feature>
<organism evidence="2 3">
    <name type="scientific">Neocallimastix californiae</name>
    <dbReference type="NCBI Taxonomy" id="1754190"/>
    <lineage>
        <taxon>Eukaryota</taxon>
        <taxon>Fungi</taxon>
        <taxon>Fungi incertae sedis</taxon>
        <taxon>Chytridiomycota</taxon>
        <taxon>Chytridiomycota incertae sedis</taxon>
        <taxon>Neocallimastigomycetes</taxon>
        <taxon>Neocallimastigales</taxon>
        <taxon>Neocallimastigaceae</taxon>
        <taxon>Neocallimastix</taxon>
    </lineage>
</organism>
<feature type="compositionally biased region" description="Low complexity" evidence="1">
    <location>
        <begin position="672"/>
        <end position="697"/>
    </location>
</feature>
<name>A0A1Y2E9H1_9FUNG</name>
<feature type="compositionally biased region" description="Polar residues" evidence="1">
    <location>
        <begin position="785"/>
        <end position="824"/>
    </location>
</feature>
<dbReference type="OrthoDB" id="2158018at2759"/>
<sequence length="824" mass="92380">MNSKHFKNSTTLTLEDNDLLDDEWLYTSESFSRTDTFRRNVKTKGDASRDSILEWLATDDDKAGDIPTDNNSVNLDDINSNKRKTDSLNLFDENYMLNNSNSLFDDDMDISNLDSRFMGHFKLVSQDDFEDTEVEELLTKNNASPELHQCDSPNTEINLIDSNKLGNNETINIEDNDSDSNLTIINSSNKNKIEGLNEVEKNTEIVKVDNLEVNKLNEKQNFEQKENKQLEFNTNLKSDLLKKSELAQKRFLAKVEEAKRTLENLKPRKELLTSEKELNLKTPKLEENKNHDNNKKDESYKNKKKIERRSYYYYADTGSDDEKDDHISSIRMNDRKNSFDHSDYSHSGSLKKTYNYFNSGGADSSFYGDSFYNTNESSFISTSSTFSLPSAQLGNRYSEDFEDYPRKPPAPSAPSNGNILTNLMDHPNFESQPTYNSDIETESNSSLHSDFQPPDYFINQSFSNYGHSKSSLGYYSTSPRSPILKPNNIYTPSSPSLKRKTSFIPSSPGLKPSSSFIQTSPKLKPSTSFTQTSPKLKPSTSFIQTSPKLKPTNLRRPSSPTIGKYSSSSLYNKQISHIASPRVGYSTPISPTPYSKNFESRAHDPVSLTYSIKDLINNKTPQTLSHSNSINSVSSISSSSTYKPSSSFSRKNSLEQTPQLKSYLNKMTTQRSKSPSMQSTTSTSSSKYSSGRKTPSSRLGNHYAESTASSTSSSSKVYTKFKSSASSSSLSKLGSGIPTSIERKMSTPMVSHLGDNKSKLSSTYSKTLYSSDIPSSSKISYKNGGYNSRLLSKTPTPSNHNKVSTDSRIPSPSPYSKRSISPFY</sequence>
<proteinExistence type="predicted"/>
<comment type="caution">
    <text evidence="2">The sequence shown here is derived from an EMBL/GenBank/DDBJ whole genome shotgun (WGS) entry which is preliminary data.</text>
</comment>
<keyword evidence="3" id="KW-1185">Reference proteome</keyword>
<feature type="region of interest" description="Disordered" evidence="1">
    <location>
        <begin position="483"/>
        <end position="566"/>
    </location>
</feature>
<feature type="compositionally biased region" description="Low complexity" evidence="1">
    <location>
        <begin position="706"/>
        <end position="715"/>
    </location>
</feature>
<feature type="compositionally biased region" description="Polar residues" evidence="1">
    <location>
        <begin position="429"/>
        <end position="449"/>
    </location>
</feature>
<dbReference type="STRING" id="1754190.A0A1Y2E9H1"/>
<evidence type="ECO:0000313" key="2">
    <source>
        <dbReference type="EMBL" id="ORY67916.1"/>
    </source>
</evidence>
<feature type="compositionally biased region" description="Low complexity" evidence="1">
    <location>
        <begin position="625"/>
        <end position="649"/>
    </location>
</feature>
<reference evidence="2 3" key="1">
    <citation type="submission" date="2016-08" db="EMBL/GenBank/DDBJ databases">
        <title>A Parts List for Fungal Cellulosomes Revealed by Comparative Genomics.</title>
        <authorList>
            <consortium name="DOE Joint Genome Institute"/>
            <person name="Haitjema C.H."/>
            <person name="Gilmore S.P."/>
            <person name="Henske J.K."/>
            <person name="Solomon K.V."/>
            <person name="De Groot R."/>
            <person name="Kuo A."/>
            <person name="Mondo S.J."/>
            <person name="Salamov A.A."/>
            <person name="Labutti K."/>
            <person name="Zhao Z."/>
            <person name="Chiniquy J."/>
            <person name="Barry K."/>
            <person name="Brewer H.M."/>
            <person name="Purvine S.O."/>
            <person name="Wright A.T."/>
            <person name="Boxma B."/>
            <person name="Van Alen T."/>
            <person name="Hackstein J.H."/>
            <person name="Baker S.E."/>
            <person name="Grigoriev I.V."/>
            <person name="O'Malley M.A."/>
        </authorList>
    </citation>
    <scope>NUCLEOTIDE SEQUENCE [LARGE SCALE GENOMIC DNA]</scope>
    <source>
        <strain evidence="2 3">G1</strain>
    </source>
</reference>
<feature type="compositionally biased region" description="Low complexity" evidence="1">
    <location>
        <begin position="759"/>
        <end position="782"/>
    </location>
</feature>
<evidence type="ECO:0000313" key="3">
    <source>
        <dbReference type="Proteomes" id="UP000193920"/>
    </source>
</evidence>
<feature type="compositionally biased region" description="Polar residues" evidence="1">
    <location>
        <begin position="555"/>
        <end position="566"/>
    </location>
</feature>
<feature type="compositionally biased region" description="Polar residues" evidence="1">
    <location>
        <begin position="650"/>
        <end position="671"/>
    </location>
</feature>
<feature type="compositionally biased region" description="Low complexity" evidence="1">
    <location>
        <begin position="727"/>
        <end position="736"/>
    </location>
</feature>
<feature type="compositionally biased region" description="Polar residues" evidence="1">
    <location>
        <begin position="512"/>
        <end position="547"/>
    </location>
</feature>
<feature type="region of interest" description="Disordered" evidence="1">
    <location>
        <begin position="727"/>
        <end position="824"/>
    </location>
</feature>
<protein>
    <submittedName>
        <fullName evidence="2">Uncharacterized protein</fullName>
    </submittedName>
</protein>
<feature type="compositionally biased region" description="Basic and acidic residues" evidence="1">
    <location>
        <begin position="273"/>
        <end position="301"/>
    </location>
</feature>
<gene>
    <name evidence="2" type="ORF">LY90DRAFT_217161</name>
</gene>
<dbReference type="Proteomes" id="UP000193920">
    <property type="component" value="Unassembled WGS sequence"/>
</dbReference>
<evidence type="ECO:0000256" key="1">
    <source>
        <dbReference type="SAM" id="MobiDB-lite"/>
    </source>
</evidence>
<dbReference type="AlphaFoldDB" id="A0A1Y2E9H1"/>
<accession>A0A1Y2E9H1</accession>